<evidence type="ECO:0000313" key="2">
    <source>
        <dbReference type="Proteomes" id="UP000218151"/>
    </source>
</evidence>
<comment type="caution">
    <text evidence="1">The sequence shown here is derived from an EMBL/GenBank/DDBJ whole genome shotgun (WGS) entry which is preliminary data.</text>
</comment>
<organism evidence="1 2">
    <name type="scientific">Sphingomonas lenta</name>
    <dbReference type="NCBI Taxonomy" id="1141887"/>
    <lineage>
        <taxon>Bacteria</taxon>
        <taxon>Pseudomonadati</taxon>
        <taxon>Pseudomonadota</taxon>
        <taxon>Alphaproteobacteria</taxon>
        <taxon>Sphingomonadales</taxon>
        <taxon>Sphingomonadaceae</taxon>
        <taxon>Sphingomonas</taxon>
    </lineage>
</organism>
<accession>A0A2A2SKV6</accession>
<name>A0A2A2SKV6_9SPHN</name>
<dbReference type="Proteomes" id="UP000218151">
    <property type="component" value="Unassembled WGS sequence"/>
</dbReference>
<dbReference type="EMBL" id="NSLI01000001">
    <property type="protein sequence ID" value="PAX09790.1"/>
    <property type="molecule type" value="Genomic_DNA"/>
</dbReference>
<dbReference type="AlphaFoldDB" id="A0A2A2SKV6"/>
<evidence type="ECO:0008006" key="3">
    <source>
        <dbReference type="Google" id="ProtNLM"/>
    </source>
</evidence>
<keyword evidence="2" id="KW-1185">Reference proteome</keyword>
<reference evidence="2" key="1">
    <citation type="submission" date="2017-09" db="EMBL/GenBank/DDBJ databases">
        <authorList>
            <person name="Feng G."/>
            <person name="Zhu H."/>
        </authorList>
    </citation>
    <scope>NUCLEOTIDE SEQUENCE [LARGE SCALE GENOMIC DNA]</scope>
    <source>
        <strain evidence="2">1PNM-20</strain>
    </source>
</reference>
<gene>
    <name evidence="1" type="ORF">CKY28_02025</name>
</gene>
<proteinExistence type="predicted"/>
<protein>
    <recommendedName>
        <fullName evidence="3">Bacterial dipeptidyl-peptidase SH3 domain-containing protein</fullName>
    </recommendedName>
</protein>
<evidence type="ECO:0000313" key="1">
    <source>
        <dbReference type="EMBL" id="PAX09790.1"/>
    </source>
</evidence>
<sequence>MTGRSVKLHPRTHAVRSDLADVRLADQVFAPHYAAPLPRRVSRPVPLLAGRDGEPVAELAPGELFEVLEIAGDRAWGVAADRGLVGYVDAGALTA</sequence>
<dbReference type="OrthoDB" id="9813368at2"/>